<evidence type="ECO:0000313" key="2">
    <source>
        <dbReference type="EMBL" id="SGY14427.1"/>
    </source>
</evidence>
<feature type="region of interest" description="Disordered" evidence="1">
    <location>
        <begin position="1"/>
        <end position="51"/>
    </location>
</feature>
<reference evidence="2 3" key="1">
    <citation type="submission" date="2016-11" db="EMBL/GenBank/DDBJ databases">
        <authorList>
            <person name="Jaros S."/>
            <person name="Januszkiewicz K."/>
            <person name="Wedrychowicz H."/>
        </authorList>
    </citation>
    <scope>NUCLEOTIDE SEQUENCE [LARGE SCALE GENOMIC DNA]</scope>
</reference>
<protein>
    <submittedName>
        <fullName evidence="2">BQ5605_C010g06180 protein</fullName>
    </submittedName>
</protein>
<proteinExistence type="predicted"/>
<dbReference type="AlphaFoldDB" id="A0A2X0LQN7"/>
<organism evidence="2 3">
    <name type="scientific">Microbotryum silenes-dioicae</name>
    <dbReference type="NCBI Taxonomy" id="796604"/>
    <lineage>
        <taxon>Eukaryota</taxon>
        <taxon>Fungi</taxon>
        <taxon>Dikarya</taxon>
        <taxon>Basidiomycota</taxon>
        <taxon>Pucciniomycotina</taxon>
        <taxon>Microbotryomycetes</taxon>
        <taxon>Microbotryales</taxon>
        <taxon>Microbotryaceae</taxon>
        <taxon>Microbotryum</taxon>
    </lineage>
</organism>
<keyword evidence="3" id="KW-1185">Reference proteome</keyword>
<evidence type="ECO:0000313" key="3">
    <source>
        <dbReference type="Proteomes" id="UP000249464"/>
    </source>
</evidence>
<dbReference type="Proteomes" id="UP000249464">
    <property type="component" value="Unassembled WGS sequence"/>
</dbReference>
<gene>
    <name evidence="2" type="primary">BQ5605_C010g06180</name>
    <name evidence="2" type="ORF">BQ5605_C010G06180</name>
</gene>
<accession>A0A2X0LQN7</accession>
<sequence>MSAPVGDVASGRRRTVASISCTSSSAVRHTPARPEGRLTDASTTTIPPSNY</sequence>
<dbReference type="EMBL" id="FQNC01000012">
    <property type="protein sequence ID" value="SGY14427.1"/>
    <property type="molecule type" value="Genomic_DNA"/>
</dbReference>
<name>A0A2X0LQN7_9BASI</name>
<evidence type="ECO:0000256" key="1">
    <source>
        <dbReference type="SAM" id="MobiDB-lite"/>
    </source>
</evidence>
<feature type="compositionally biased region" description="Polar residues" evidence="1">
    <location>
        <begin position="17"/>
        <end position="27"/>
    </location>
</feature>
<feature type="compositionally biased region" description="Polar residues" evidence="1">
    <location>
        <begin position="40"/>
        <end position="51"/>
    </location>
</feature>